<feature type="transmembrane region" description="Helical" evidence="1">
    <location>
        <begin position="77"/>
        <end position="97"/>
    </location>
</feature>
<feature type="transmembrane region" description="Helical" evidence="1">
    <location>
        <begin position="265"/>
        <end position="285"/>
    </location>
</feature>
<keyword evidence="1" id="KW-1133">Transmembrane helix</keyword>
<dbReference type="AlphaFoldDB" id="A0A8J2JMW3"/>
<gene>
    <name evidence="2" type="ORF">AFUS01_LOCUS6908</name>
</gene>
<dbReference type="EMBL" id="CAJVCH010045955">
    <property type="protein sequence ID" value="CAG7717449.1"/>
    <property type="molecule type" value="Genomic_DNA"/>
</dbReference>
<evidence type="ECO:0000313" key="3">
    <source>
        <dbReference type="Proteomes" id="UP000708208"/>
    </source>
</evidence>
<name>A0A8J2JMW3_9HEXA</name>
<dbReference type="OrthoDB" id="8279312at2759"/>
<proteinExistence type="predicted"/>
<evidence type="ECO:0000313" key="2">
    <source>
        <dbReference type="EMBL" id="CAG7717449.1"/>
    </source>
</evidence>
<accession>A0A8J2JMW3</accession>
<evidence type="ECO:0000256" key="1">
    <source>
        <dbReference type="SAM" id="Phobius"/>
    </source>
</evidence>
<keyword evidence="3" id="KW-1185">Reference proteome</keyword>
<keyword evidence="1" id="KW-0472">Membrane</keyword>
<feature type="transmembrane region" description="Helical" evidence="1">
    <location>
        <begin position="44"/>
        <end position="65"/>
    </location>
</feature>
<comment type="caution">
    <text evidence="2">The sequence shown here is derived from an EMBL/GenBank/DDBJ whole genome shotgun (WGS) entry which is preliminary data.</text>
</comment>
<feature type="transmembrane region" description="Helical" evidence="1">
    <location>
        <begin position="355"/>
        <end position="373"/>
    </location>
</feature>
<feature type="transmembrane region" description="Helical" evidence="1">
    <location>
        <begin position="203"/>
        <end position="221"/>
    </location>
</feature>
<dbReference type="Proteomes" id="UP000708208">
    <property type="component" value="Unassembled WGS sequence"/>
</dbReference>
<reference evidence="2" key="1">
    <citation type="submission" date="2021-06" db="EMBL/GenBank/DDBJ databases">
        <authorList>
            <person name="Hodson N. C."/>
            <person name="Mongue J. A."/>
            <person name="Jaron S. K."/>
        </authorList>
    </citation>
    <scope>NUCLEOTIDE SEQUENCE</scope>
</reference>
<feature type="transmembrane region" description="Helical" evidence="1">
    <location>
        <begin position="148"/>
        <end position="167"/>
    </location>
</feature>
<keyword evidence="1" id="KW-0812">Transmembrane</keyword>
<feature type="transmembrane region" description="Helical" evidence="1">
    <location>
        <begin position="291"/>
        <end position="310"/>
    </location>
</feature>
<protein>
    <submittedName>
        <fullName evidence="2">Uncharacterized protein</fullName>
    </submittedName>
</protein>
<organism evidence="2 3">
    <name type="scientific">Allacma fusca</name>
    <dbReference type="NCBI Taxonomy" id="39272"/>
    <lineage>
        <taxon>Eukaryota</taxon>
        <taxon>Metazoa</taxon>
        <taxon>Ecdysozoa</taxon>
        <taxon>Arthropoda</taxon>
        <taxon>Hexapoda</taxon>
        <taxon>Collembola</taxon>
        <taxon>Symphypleona</taxon>
        <taxon>Sminthuridae</taxon>
        <taxon>Allacma</taxon>
    </lineage>
</organism>
<sequence length="375" mass="43685">MITRTTEKLFREAIFLSKWSGSTAFRWDSENHRIRLSTTPWSKFYSNFNFVLILAFEIFLIYRLIESIAIPTAGRPLSEIVTLCYFICIYAIPTTLYHCTTKHSTDIPLFVNGFLEYFENFKESYMIPSQYRKKNGCETVLRIFFNTAYLITLQNVIVFAIAPHRFFMLTSLIWDSKDAIPFIMKVVFLAVHLQIWMSAWSHALLYTTVIYSYIYPTLWILKELNRRTRNPGTFDVLRSQVGFSNTYRGIQILQNMFNYCFQHEYFSYQKILVSAVAVFGFYGAVRIHGSRAVLMTMIGVMFSLHLSVMFRQLGKFYDISTEILNSWKGSSSKKILKSCRPLRVQISDYYCVQKTTILVLMGVIINAAITLLLSS</sequence>